<protein>
    <recommendedName>
        <fullName evidence="2">Peptidase C45 hydrolase domain-containing protein</fullName>
    </recommendedName>
</protein>
<dbReference type="PANTHER" id="PTHR35190">
    <property type="entry name" value="PROTEIN DCD1B"/>
    <property type="match status" value="1"/>
</dbReference>
<evidence type="ECO:0000313" key="4">
    <source>
        <dbReference type="Proteomes" id="UP000007799"/>
    </source>
</evidence>
<proteinExistence type="predicted"/>
<keyword evidence="1" id="KW-0732">Signal</keyword>
<dbReference type="GeneID" id="16078935"/>
<dbReference type="PANTHER" id="PTHR35190:SF1">
    <property type="entry name" value="PEPTIDASE C45 HYDROLASE DOMAIN-CONTAINING PROTEIN"/>
    <property type="match status" value="1"/>
</dbReference>
<evidence type="ECO:0000259" key="2">
    <source>
        <dbReference type="Pfam" id="PF03417"/>
    </source>
</evidence>
<dbReference type="NCBIfam" id="NF040521">
    <property type="entry name" value="C45_proenzyme"/>
    <property type="match status" value="1"/>
</dbReference>
<dbReference type="OMA" id="MRLRYIM"/>
<dbReference type="PROSITE" id="PS51257">
    <property type="entry name" value="PROKAR_LIPOPROTEIN"/>
    <property type="match status" value="1"/>
</dbReference>
<organism evidence="4">
    <name type="scientific">Salpingoeca rosetta (strain ATCC 50818 / BSB-021)</name>
    <dbReference type="NCBI Taxonomy" id="946362"/>
    <lineage>
        <taxon>Eukaryota</taxon>
        <taxon>Choanoflagellata</taxon>
        <taxon>Craspedida</taxon>
        <taxon>Salpingoecidae</taxon>
        <taxon>Salpingoeca</taxon>
    </lineage>
</organism>
<dbReference type="OrthoDB" id="14967at2759"/>
<feature type="chain" id="PRO_5003286905" description="Peptidase C45 hydrolase domain-containing protein" evidence="1">
    <location>
        <begin position="24"/>
        <end position="511"/>
    </location>
</feature>
<keyword evidence="4" id="KW-1185">Reference proteome</keyword>
<reference evidence="3" key="1">
    <citation type="submission" date="2009-08" db="EMBL/GenBank/DDBJ databases">
        <title>Annotation of Salpingoeca rosetta.</title>
        <authorList>
            <consortium name="The Broad Institute Genome Sequencing Platform"/>
            <person name="Russ C."/>
            <person name="Cuomo C."/>
            <person name="Burger G."/>
            <person name="Gray M.W."/>
            <person name="Holland P.W.H."/>
            <person name="King N."/>
            <person name="Lang F.B.F."/>
            <person name="Roger A.J."/>
            <person name="Ruiz-Trillo I."/>
            <person name="Young S.K."/>
            <person name="Zeng Q."/>
            <person name="Gargeya S."/>
            <person name="Alvarado L."/>
            <person name="Berlin A."/>
            <person name="Chapman S.B."/>
            <person name="Chen Z."/>
            <person name="Freedman E."/>
            <person name="Gellesch M."/>
            <person name="Goldberg J."/>
            <person name="Griggs A."/>
            <person name="Gujja S."/>
            <person name="Heilman E."/>
            <person name="Heiman D."/>
            <person name="Howarth C."/>
            <person name="Mehta T."/>
            <person name="Neiman D."/>
            <person name="Pearson M."/>
            <person name="Roberts A."/>
            <person name="Saif S."/>
            <person name="Shea T."/>
            <person name="Shenoy N."/>
            <person name="Sisk P."/>
            <person name="Stolte C."/>
            <person name="Sykes S."/>
            <person name="White J."/>
            <person name="Yandava C."/>
            <person name="Haas B."/>
            <person name="Nusbaum C."/>
            <person name="Birren B."/>
        </authorList>
    </citation>
    <scope>NUCLEOTIDE SEQUENCE [LARGE SCALE GENOMIC DNA]</scope>
    <source>
        <strain evidence="3">ATCC 50818</strain>
    </source>
</reference>
<dbReference type="eggNOG" id="ENOG502S1P1">
    <property type="taxonomic scope" value="Eukaryota"/>
</dbReference>
<feature type="signal peptide" evidence="1">
    <location>
        <begin position="1"/>
        <end position="23"/>
    </location>
</feature>
<accession>F2TXQ6</accession>
<dbReference type="Gene3D" id="3.60.60.10">
    <property type="entry name" value="Penicillin V Acylase, Chain A"/>
    <property type="match status" value="1"/>
</dbReference>
<dbReference type="AlphaFoldDB" id="F2TXQ6"/>
<dbReference type="Pfam" id="PF03417">
    <property type="entry name" value="AAT"/>
    <property type="match status" value="1"/>
</dbReference>
<gene>
    <name evidence="3" type="ORF">PTSG_00872</name>
</gene>
<sequence>MMRLSGVVLLMAVVACACASALASPFQPRIADVKNLAVYSTWQRPGVGNATLYAAHAPGYDEPIYVLNITGVDHHAIGYGYGILMANQSIENFENLINALLPEKDLQLVLEAYCDWQYEYIIHNLPQDFQDEIKGIEEGTADIGLPHAAKCIKRALTIASIAVGDLSRDILYLLKNELSRHPSSSLAAAAARLQQRGLDIDAIAEAIATSKVLSLGRTCSMFGAWGTRTENGRLFSGRNLDWAADTGIAKNKLVTVYHIGENTVPYASVSFSGVIGAITGISAAGITVHEAGDDTRNVTLNGFAWSLRLRALMEEAKNMDDALSFWKRTRNTMGMNHGVGSAADNKFLAMETEEDYTAYFFDNDPREANFVVDGKHYGFPLKDAVWRTNHGYDPTFRADGFSSHPGTDSFNRYLLLHDTFLGYETASVAISDVQAVNLTAVVGDKGGSSRDSFLSCQNAAQGSNIISATFKPSTTGHATMYLAFENGHKDQHVPACCNNYIKFDMNQFFGV</sequence>
<evidence type="ECO:0000256" key="1">
    <source>
        <dbReference type="SAM" id="SignalP"/>
    </source>
</evidence>
<dbReference type="InterPro" id="IPR047794">
    <property type="entry name" value="C45_proenzyme-like"/>
</dbReference>
<feature type="domain" description="Peptidase C45 hydrolase" evidence="2">
    <location>
        <begin position="228"/>
        <end position="417"/>
    </location>
</feature>
<evidence type="ECO:0000313" key="3">
    <source>
        <dbReference type="EMBL" id="EGD76165.1"/>
    </source>
</evidence>
<dbReference type="EMBL" id="GL832956">
    <property type="protein sequence ID" value="EGD76165.1"/>
    <property type="molecule type" value="Genomic_DNA"/>
</dbReference>
<name>F2TXQ6_SALR5</name>
<dbReference type="RefSeq" id="XP_004998340.1">
    <property type="nucleotide sequence ID" value="XM_004998283.1"/>
</dbReference>
<dbReference type="InterPro" id="IPR047803">
    <property type="entry name" value="DCD1A/B-like"/>
</dbReference>
<dbReference type="KEGG" id="sre:PTSG_00872"/>
<dbReference type="InParanoid" id="F2TXQ6"/>
<dbReference type="InterPro" id="IPR005079">
    <property type="entry name" value="Peptidase_C45_hydrolase"/>
</dbReference>
<dbReference type="Proteomes" id="UP000007799">
    <property type="component" value="Unassembled WGS sequence"/>
</dbReference>